<dbReference type="AlphaFoldDB" id="A0A2K3KT06"/>
<keyword evidence="1" id="KW-1133">Transmembrane helix</keyword>
<organism evidence="2 3">
    <name type="scientific">Trifolium pratense</name>
    <name type="common">Red clover</name>
    <dbReference type="NCBI Taxonomy" id="57577"/>
    <lineage>
        <taxon>Eukaryota</taxon>
        <taxon>Viridiplantae</taxon>
        <taxon>Streptophyta</taxon>
        <taxon>Embryophyta</taxon>
        <taxon>Tracheophyta</taxon>
        <taxon>Spermatophyta</taxon>
        <taxon>Magnoliopsida</taxon>
        <taxon>eudicotyledons</taxon>
        <taxon>Gunneridae</taxon>
        <taxon>Pentapetalae</taxon>
        <taxon>rosids</taxon>
        <taxon>fabids</taxon>
        <taxon>Fabales</taxon>
        <taxon>Fabaceae</taxon>
        <taxon>Papilionoideae</taxon>
        <taxon>50 kb inversion clade</taxon>
        <taxon>NPAAA clade</taxon>
        <taxon>Hologalegina</taxon>
        <taxon>IRL clade</taxon>
        <taxon>Trifolieae</taxon>
        <taxon>Trifolium</taxon>
    </lineage>
</organism>
<accession>A0A2K3KT06</accession>
<protein>
    <submittedName>
        <fullName evidence="2">Uncharacterized protein</fullName>
    </submittedName>
</protein>
<dbReference type="Proteomes" id="UP000236291">
    <property type="component" value="Unassembled WGS sequence"/>
</dbReference>
<sequence length="119" mass="13059">MSSFLTTTNKSVITSVIKIDSLRQACSAAFGSTQTAETLASIPHFVTWARPMEGTICLNVDGSLLDSLNSAGYGGLLRNHNGEFMSGFYGRLIVYQIRFRRLIYSAVGSLLITVLLMRF</sequence>
<reference evidence="2 3" key="1">
    <citation type="journal article" date="2014" name="Am. J. Bot.">
        <title>Genome assembly and annotation for red clover (Trifolium pratense; Fabaceae).</title>
        <authorList>
            <person name="Istvanek J."/>
            <person name="Jaros M."/>
            <person name="Krenek A."/>
            <person name="Repkova J."/>
        </authorList>
    </citation>
    <scope>NUCLEOTIDE SEQUENCE [LARGE SCALE GENOMIC DNA]</scope>
    <source>
        <strain evidence="3">cv. Tatra</strain>
        <tissue evidence="2">Young leaves</tissue>
    </source>
</reference>
<evidence type="ECO:0000313" key="3">
    <source>
        <dbReference type="Proteomes" id="UP000236291"/>
    </source>
</evidence>
<keyword evidence="1" id="KW-0472">Membrane</keyword>
<evidence type="ECO:0000256" key="1">
    <source>
        <dbReference type="SAM" id="Phobius"/>
    </source>
</evidence>
<evidence type="ECO:0000313" key="2">
    <source>
        <dbReference type="EMBL" id="PNX69427.1"/>
    </source>
</evidence>
<keyword evidence="1" id="KW-0812">Transmembrane</keyword>
<dbReference type="EMBL" id="ASHM01108696">
    <property type="protein sequence ID" value="PNX69427.1"/>
    <property type="molecule type" value="Genomic_DNA"/>
</dbReference>
<comment type="caution">
    <text evidence="2">The sequence shown here is derived from an EMBL/GenBank/DDBJ whole genome shotgun (WGS) entry which is preliminary data.</text>
</comment>
<reference evidence="2 3" key="2">
    <citation type="journal article" date="2017" name="Front. Plant Sci.">
        <title>Gene Classification and Mining of Molecular Markers Useful in Red Clover (Trifolium pratense) Breeding.</title>
        <authorList>
            <person name="Istvanek J."/>
            <person name="Dluhosova J."/>
            <person name="Dluhos P."/>
            <person name="Patkova L."/>
            <person name="Nedelnik J."/>
            <person name="Repkova J."/>
        </authorList>
    </citation>
    <scope>NUCLEOTIDE SEQUENCE [LARGE SCALE GENOMIC DNA]</scope>
    <source>
        <strain evidence="3">cv. Tatra</strain>
        <tissue evidence="2">Young leaves</tissue>
    </source>
</reference>
<gene>
    <name evidence="2" type="ORF">L195_g056709</name>
</gene>
<name>A0A2K3KT06_TRIPR</name>
<proteinExistence type="predicted"/>
<feature type="transmembrane region" description="Helical" evidence="1">
    <location>
        <begin position="101"/>
        <end position="117"/>
    </location>
</feature>